<keyword evidence="4" id="KW-1185">Reference proteome</keyword>
<name>A0ABX5YMG5_9PLAN</name>
<keyword evidence="1" id="KW-0378">Hydrolase</keyword>
<accession>A0ABX5YMG5</accession>
<dbReference type="CDD" id="cd15482">
    <property type="entry name" value="Sialidase_non-viral"/>
    <property type="match status" value="1"/>
</dbReference>
<dbReference type="Pfam" id="PF03629">
    <property type="entry name" value="SASA"/>
    <property type="match status" value="1"/>
</dbReference>
<dbReference type="Gene3D" id="3.40.50.1110">
    <property type="entry name" value="SGNH hydrolase"/>
    <property type="match status" value="1"/>
</dbReference>
<evidence type="ECO:0000313" key="4">
    <source>
        <dbReference type="Proteomes" id="UP000322887"/>
    </source>
</evidence>
<dbReference type="Gene3D" id="2.120.10.10">
    <property type="match status" value="2"/>
</dbReference>
<dbReference type="Proteomes" id="UP000322887">
    <property type="component" value="Chromosome"/>
</dbReference>
<dbReference type="InterPro" id="IPR036514">
    <property type="entry name" value="SGNH_hydro_sf"/>
</dbReference>
<dbReference type="InterPro" id="IPR036278">
    <property type="entry name" value="Sialidase_sf"/>
</dbReference>
<evidence type="ECO:0000259" key="2">
    <source>
        <dbReference type="Pfam" id="PF03629"/>
    </source>
</evidence>
<evidence type="ECO:0000313" key="3">
    <source>
        <dbReference type="EMBL" id="QEG16762.1"/>
    </source>
</evidence>
<sequence length="667" mass="74171">MLCFLLAGWFNVTTVSAKEPAIDKLFLLAGQSNMVSQGTLAELPEQLQQPPTNVYFWSNGTWIPYHNKVAYVKPGKEFGPELAIAHELSRAFPDEKIGLIKHAKGGTAIRLWQPRMPLVRGLFQKLDDAQKAGGGEVAALFWMQGERDARFHEPAYAKKFQNLIQAVRQKSDQPELPVVFGRISRIIPEREYTDQIRQIQQQVADELANVVMIDTDALERKPEEITVNGKPTKFLAHYSSRGQIDLGMQLAQAYLKLASTGGAAPQSDALATRLLNAESNGQACCENAAQFEIAPVNLPYHPQGDNDHYGWPVATKSGDSLIVVHRAMPGHNVKLSGKADADTTYSVIVRSTDGGKTWSTPYDIRDCMQAADRNRGGMIPLSHRYKFGPKNLSPLGYKVHLNAIGTLRNGAVILVSNHGVFRSDDEGKTWRHLKTAFREDHHSGPIVYVGPRIIDDPKLGLLLFGHHTKYKNHRPGTIVRELALYQSKDGGESWNNISMPLPDWCHQAEPNFIFHQGEFYGLARNQTTRHLIQLRGKPGASFEAKETNMISKRSVDTSDLIFNPVTGNFEAVQSDRSSMSINLFSISPEKWETADWKLECRLLDRKGIFYATADGFHTGGSVVDTKTGVQHVFFYSGAPGGPAGVFRLTRPLKTTLLTTDCETEQKN</sequence>
<feature type="domain" description="Sialate O-acetylesterase" evidence="2">
    <location>
        <begin position="24"/>
        <end position="256"/>
    </location>
</feature>
<dbReference type="EMBL" id="CP042910">
    <property type="protein sequence ID" value="QEG16762.1"/>
    <property type="molecule type" value="Genomic_DNA"/>
</dbReference>
<dbReference type="InterPro" id="IPR052940">
    <property type="entry name" value="Carb_Esterase_6"/>
</dbReference>
<dbReference type="PANTHER" id="PTHR31988">
    <property type="entry name" value="ESTERASE, PUTATIVE (DUF303)-RELATED"/>
    <property type="match status" value="1"/>
</dbReference>
<dbReference type="SUPFAM" id="SSF50939">
    <property type="entry name" value="Sialidases"/>
    <property type="match status" value="1"/>
</dbReference>
<dbReference type="InterPro" id="IPR005181">
    <property type="entry name" value="SASA"/>
</dbReference>
<dbReference type="PANTHER" id="PTHR31988:SF19">
    <property type="entry name" value="9-O-ACETYL-N-ACETYLNEURAMINIC ACID DEACETYLASE-RELATED"/>
    <property type="match status" value="1"/>
</dbReference>
<proteinExistence type="predicted"/>
<gene>
    <name evidence="3" type="ORF">GmarT_26300</name>
</gene>
<protein>
    <recommendedName>
        <fullName evidence="2">Sialate O-acetylesterase domain-containing protein</fullName>
    </recommendedName>
</protein>
<evidence type="ECO:0000256" key="1">
    <source>
        <dbReference type="ARBA" id="ARBA00022801"/>
    </source>
</evidence>
<reference evidence="3 4" key="1">
    <citation type="submission" date="2019-08" db="EMBL/GenBank/DDBJ databases">
        <title>Deep-cultivation of Planctomycetes and their phenomic and genomic characterization uncovers novel biology.</title>
        <authorList>
            <person name="Wiegand S."/>
            <person name="Jogler M."/>
            <person name="Boedeker C."/>
            <person name="Pinto D."/>
            <person name="Vollmers J."/>
            <person name="Rivas-Marin E."/>
            <person name="Kohn T."/>
            <person name="Peeters S.H."/>
            <person name="Heuer A."/>
            <person name="Rast P."/>
            <person name="Oberbeckmann S."/>
            <person name="Bunk B."/>
            <person name="Jeske O."/>
            <person name="Meyerdierks A."/>
            <person name="Storesund J.E."/>
            <person name="Kallscheuer N."/>
            <person name="Luecker S."/>
            <person name="Lage O.M."/>
            <person name="Pohl T."/>
            <person name="Merkel B.J."/>
            <person name="Hornburger P."/>
            <person name="Mueller R.-W."/>
            <person name="Bruemmer F."/>
            <person name="Labrenz M."/>
            <person name="Spormann A.M."/>
            <person name="Op den Camp H."/>
            <person name="Overmann J."/>
            <person name="Amann R."/>
            <person name="Jetten M.S.M."/>
            <person name="Mascher T."/>
            <person name="Medema M.H."/>
            <person name="Devos D.P."/>
            <person name="Kaster A.-K."/>
            <person name="Ovreas L."/>
            <person name="Rohde M."/>
            <person name="Galperin M.Y."/>
            <person name="Jogler C."/>
        </authorList>
    </citation>
    <scope>NUCLEOTIDE SEQUENCE [LARGE SCALE GENOMIC DNA]</scope>
    <source>
        <strain evidence="3 4">DSM 8797</strain>
    </source>
</reference>
<organism evidence="3 4">
    <name type="scientific">Gimesia maris</name>
    <dbReference type="NCBI Taxonomy" id="122"/>
    <lineage>
        <taxon>Bacteria</taxon>
        <taxon>Pseudomonadati</taxon>
        <taxon>Planctomycetota</taxon>
        <taxon>Planctomycetia</taxon>
        <taxon>Planctomycetales</taxon>
        <taxon>Planctomycetaceae</taxon>
        <taxon>Gimesia</taxon>
    </lineage>
</organism>
<dbReference type="SUPFAM" id="SSF52266">
    <property type="entry name" value="SGNH hydrolase"/>
    <property type="match status" value="1"/>
</dbReference>